<proteinExistence type="predicted"/>
<comment type="caution">
    <text evidence="2">The sequence shown here is derived from an EMBL/GenBank/DDBJ whole genome shotgun (WGS) entry which is preliminary data.</text>
</comment>
<gene>
    <name evidence="2" type="ORF">DI536_26145</name>
</gene>
<dbReference type="AlphaFoldDB" id="A0A2W5UFX2"/>
<accession>A0A2W5UFX2</accession>
<evidence type="ECO:0000313" key="3">
    <source>
        <dbReference type="Proteomes" id="UP000249061"/>
    </source>
</evidence>
<organism evidence="2 3">
    <name type="scientific">Archangium gephyra</name>
    <dbReference type="NCBI Taxonomy" id="48"/>
    <lineage>
        <taxon>Bacteria</taxon>
        <taxon>Pseudomonadati</taxon>
        <taxon>Myxococcota</taxon>
        <taxon>Myxococcia</taxon>
        <taxon>Myxococcales</taxon>
        <taxon>Cystobacterineae</taxon>
        <taxon>Archangiaceae</taxon>
        <taxon>Archangium</taxon>
    </lineage>
</organism>
<reference evidence="2 3" key="1">
    <citation type="submission" date="2017-08" db="EMBL/GenBank/DDBJ databases">
        <title>Infants hospitalized years apart are colonized by the same room-sourced microbial strains.</title>
        <authorList>
            <person name="Brooks B."/>
            <person name="Olm M.R."/>
            <person name="Firek B.A."/>
            <person name="Baker R."/>
            <person name="Thomas B.C."/>
            <person name="Morowitz M.J."/>
            <person name="Banfield J.F."/>
        </authorList>
    </citation>
    <scope>NUCLEOTIDE SEQUENCE [LARGE SCALE GENOMIC DNA]</scope>
    <source>
        <strain evidence="2">S2_003_000_R2_14</strain>
    </source>
</reference>
<dbReference type="Proteomes" id="UP000249061">
    <property type="component" value="Unassembled WGS sequence"/>
</dbReference>
<evidence type="ECO:0000313" key="2">
    <source>
        <dbReference type="EMBL" id="PZR07848.1"/>
    </source>
</evidence>
<sequence>MVVLQAGVAQARFGKSNSGGVVGERSNRSSSPSSSSSSSNTHAAVPVDAPSSYGGSAYDSGGSYSRPWSRGYYSGAFVPVFGYGYGYYATPGVIVTDTQPALEPANIRVTANAELGALLVRGASGVTLGVNGTFEGERFGVVLNGQTIVVGADDGSDETDAIHQFTGKLTFAFLTGRYGRLRAELGTDVIFAADAAFLGASLGVSGQVWLADSLAFEAGAWGTVYPFWQLDGRAGLVYGIGPVGLKLGIRAQMLDDRGLVDGQIHRDFFVGPYAGVGVAF</sequence>
<evidence type="ECO:0000256" key="1">
    <source>
        <dbReference type="SAM" id="MobiDB-lite"/>
    </source>
</evidence>
<feature type="region of interest" description="Disordered" evidence="1">
    <location>
        <begin position="17"/>
        <end position="47"/>
    </location>
</feature>
<name>A0A2W5UFX2_9BACT</name>
<protein>
    <submittedName>
        <fullName evidence="2">Uncharacterized protein</fullName>
    </submittedName>
</protein>
<feature type="compositionally biased region" description="Low complexity" evidence="1">
    <location>
        <begin position="28"/>
        <end position="40"/>
    </location>
</feature>
<dbReference type="EMBL" id="QFQP01000028">
    <property type="protein sequence ID" value="PZR07848.1"/>
    <property type="molecule type" value="Genomic_DNA"/>
</dbReference>